<proteinExistence type="predicted"/>
<keyword evidence="1 5" id="KW-0479">Metal-binding</keyword>
<dbReference type="Gene3D" id="3.60.10.10">
    <property type="entry name" value="Endonuclease/exonuclease/phosphatase"/>
    <property type="match status" value="1"/>
</dbReference>
<feature type="active site" description="Proton acceptor" evidence="4">
    <location>
        <position position="172"/>
    </location>
</feature>
<keyword evidence="8" id="KW-1185">Reference proteome</keyword>
<dbReference type="GO" id="GO:0005634">
    <property type="term" value="C:nucleus"/>
    <property type="evidence" value="ECO:0007669"/>
    <property type="project" value="TreeGrafter"/>
</dbReference>
<protein>
    <submittedName>
        <fullName evidence="7">Uncharacterized protein</fullName>
    </submittedName>
</protein>
<feature type="binding site" evidence="5">
    <location>
        <position position="87"/>
    </location>
    <ligand>
        <name>Mg(2+)</name>
        <dbReference type="ChEBI" id="CHEBI:18420"/>
        <label>1</label>
    </ligand>
</feature>
<dbReference type="InterPro" id="IPR036691">
    <property type="entry name" value="Endo/exonu/phosph_ase_sf"/>
</dbReference>
<reference evidence="7 8" key="1">
    <citation type="journal article" date="2020" name="Nature">
        <title>Six reference-quality genomes reveal evolution of bat adaptations.</title>
        <authorList>
            <person name="Jebb D."/>
            <person name="Huang Z."/>
            <person name="Pippel M."/>
            <person name="Hughes G.M."/>
            <person name="Lavrichenko K."/>
            <person name="Devanna P."/>
            <person name="Winkler S."/>
            <person name="Jermiin L.S."/>
            <person name="Skirmuntt E.C."/>
            <person name="Katzourakis A."/>
            <person name="Burkitt-Gray L."/>
            <person name="Ray D.A."/>
            <person name="Sullivan K.A.M."/>
            <person name="Roscito J.G."/>
            <person name="Kirilenko B.M."/>
            <person name="Davalos L.M."/>
            <person name="Corthals A.P."/>
            <person name="Power M.L."/>
            <person name="Jones G."/>
            <person name="Ransome R.D."/>
            <person name="Dechmann D.K.N."/>
            <person name="Locatelli A.G."/>
            <person name="Puechmaille S.J."/>
            <person name="Fedrigo O."/>
            <person name="Jarvis E.D."/>
            <person name="Hiller M."/>
            <person name="Vernes S.C."/>
            <person name="Myers E.W."/>
            <person name="Teeling E.C."/>
        </authorList>
    </citation>
    <scope>NUCLEOTIDE SEQUENCE [LARGE SCALE GENOMIC DNA]</scope>
    <source>
        <strain evidence="7">MMyoMyo1</strain>
        <tissue evidence="7">Flight muscle</tissue>
    </source>
</reference>
<dbReference type="AlphaFoldDB" id="A0A7J7ZXQ3"/>
<dbReference type="EMBL" id="JABWUV010000002">
    <property type="protein sequence ID" value="KAF6378954.1"/>
    <property type="molecule type" value="Genomic_DNA"/>
</dbReference>
<dbReference type="GO" id="GO:0003906">
    <property type="term" value="F:DNA-(apurinic or apyrimidinic site) endonuclease activity"/>
    <property type="evidence" value="ECO:0007669"/>
    <property type="project" value="TreeGrafter"/>
</dbReference>
<feature type="site" description="Interaction with DNA substrate" evidence="6">
    <location>
        <position position="172"/>
    </location>
</feature>
<dbReference type="GO" id="GO:0046872">
    <property type="term" value="F:metal ion binding"/>
    <property type="evidence" value="ECO:0007669"/>
    <property type="project" value="UniProtKB-KW"/>
</dbReference>
<feature type="active site" description="Proton donor/acceptor" evidence="4">
    <location>
        <position position="87"/>
    </location>
</feature>
<keyword evidence="5" id="KW-0464">Manganese</keyword>
<evidence type="ECO:0000256" key="4">
    <source>
        <dbReference type="PIRSR" id="PIRSR604808-1"/>
    </source>
</evidence>
<dbReference type="GO" id="GO:0008081">
    <property type="term" value="F:phosphoric diester hydrolase activity"/>
    <property type="evidence" value="ECO:0007669"/>
    <property type="project" value="TreeGrafter"/>
</dbReference>
<evidence type="ECO:0000256" key="6">
    <source>
        <dbReference type="PIRSR" id="PIRSR604808-3"/>
    </source>
</evidence>
<evidence type="ECO:0000313" key="7">
    <source>
        <dbReference type="EMBL" id="KAF6378954.1"/>
    </source>
</evidence>
<dbReference type="PANTHER" id="PTHR22748:SF23">
    <property type="entry name" value="EXODEOXYRIBONUCLEASE III"/>
    <property type="match status" value="1"/>
</dbReference>
<evidence type="ECO:0000256" key="3">
    <source>
        <dbReference type="ARBA" id="ARBA00022842"/>
    </source>
</evidence>
<organism evidence="7 8">
    <name type="scientific">Myotis myotis</name>
    <name type="common">Greater mouse-eared bat</name>
    <name type="synonym">Vespertilio myotis</name>
    <dbReference type="NCBI Taxonomy" id="51298"/>
    <lineage>
        <taxon>Eukaryota</taxon>
        <taxon>Metazoa</taxon>
        <taxon>Chordata</taxon>
        <taxon>Craniata</taxon>
        <taxon>Vertebrata</taxon>
        <taxon>Euteleostomi</taxon>
        <taxon>Mammalia</taxon>
        <taxon>Eutheria</taxon>
        <taxon>Laurasiatheria</taxon>
        <taxon>Chiroptera</taxon>
        <taxon>Yangochiroptera</taxon>
        <taxon>Vespertilionidae</taxon>
        <taxon>Myotis</taxon>
    </lineage>
</organism>
<evidence type="ECO:0000313" key="8">
    <source>
        <dbReference type="Proteomes" id="UP000527355"/>
    </source>
</evidence>
<keyword evidence="3 5" id="KW-0460">Magnesium</keyword>
<dbReference type="GO" id="GO:0008311">
    <property type="term" value="F:double-stranded DNA 3'-5' DNA exonuclease activity"/>
    <property type="evidence" value="ECO:0007669"/>
    <property type="project" value="TreeGrafter"/>
</dbReference>
<sequence length="193" mass="22065">MEKKFQANGNEKKAWVAILISDKIDLKVQAIKRDKEDHYIILKGAIQQEDITLVNIYAPNTGEPKYIKILLEDIKVEINSNTVIVGDCITLLTPLDKSSKQKISKIRAILNDSLDQMDLIDIFRTFHPKATEYTFFSSVHGTFSKIDHILGDRQILFKFKKIEIITSTFSDHNGIKLEINYNKNNEKKQTPGG</sequence>
<feature type="site" description="Important for catalytic activity" evidence="6">
    <location>
        <position position="147"/>
    </location>
</feature>
<feature type="binding site" evidence="5">
    <location>
        <position position="172"/>
    </location>
    <ligand>
        <name>Mg(2+)</name>
        <dbReference type="ChEBI" id="CHEBI:18420"/>
        <label>1</label>
    </ligand>
</feature>
<dbReference type="CDD" id="cd09076">
    <property type="entry name" value="L1-EN"/>
    <property type="match status" value="1"/>
</dbReference>
<keyword evidence="2" id="KW-0378">Hydrolase</keyword>
<dbReference type="Proteomes" id="UP000527355">
    <property type="component" value="Unassembled WGS sequence"/>
</dbReference>
<gene>
    <name evidence="7" type="ORF">mMyoMyo1_009827</name>
</gene>
<accession>A0A7J7ZXQ3</accession>
<dbReference type="InterPro" id="IPR004808">
    <property type="entry name" value="AP_endonuc_1"/>
</dbReference>
<comment type="cofactor">
    <cofactor evidence="5">
        <name>Mg(2+)</name>
        <dbReference type="ChEBI" id="CHEBI:18420"/>
    </cofactor>
    <cofactor evidence="5">
        <name>Mn(2+)</name>
        <dbReference type="ChEBI" id="CHEBI:29035"/>
    </cofactor>
    <text evidence="5">Probably binds two magnesium or manganese ions per subunit.</text>
</comment>
<dbReference type="SUPFAM" id="SSF56219">
    <property type="entry name" value="DNase I-like"/>
    <property type="match status" value="1"/>
</dbReference>
<feature type="binding site" evidence="5">
    <location>
        <position position="171"/>
    </location>
    <ligand>
        <name>Mg(2+)</name>
        <dbReference type="ChEBI" id="CHEBI:18420"/>
        <label>1</label>
    </ligand>
</feature>
<name>A0A7J7ZXQ3_MYOMY</name>
<evidence type="ECO:0000256" key="1">
    <source>
        <dbReference type="ARBA" id="ARBA00022723"/>
    </source>
</evidence>
<dbReference type="GO" id="GO:0006284">
    <property type="term" value="P:base-excision repair"/>
    <property type="evidence" value="ECO:0007669"/>
    <property type="project" value="TreeGrafter"/>
</dbReference>
<comment type="caution">
    <text evidence="7">The sequence shown here is derived from an EMBL/GenBank/DDBJ whole genome shotgun (WGS) entry which is preliminary data.</text>
</comment>
<evidence type="ECO:0000256" key="2">
    <source>
        <dbReference type="ARBA" id="ARBA00022801"/>
    </source>
</evidence>
<evidence type="ECO:0000256" key="5">
    <source>
        <dbReference type="PIRSR" id="PIRSR604808-2"/>
    </source>
</evidence>
<dbReference type="PANTHER" id="PTHR22748">
    <property type="entry name" value="AP ENDONUCLEASE"/>
    <property type="match status" value="1"/>
</dbReference>
<feature type="active site" evidence="4">
    <location>
        <position position="57"/>
    </location>
</feature>